<feature type="domain" description="Fido" evidence="4">
    <location>
        <begin position="126"/>
        <end position="276"/>
    </location>
</feature>
<gene>
    <name evidence="5" type="ORF">ABS808_00620</name>
</gene>
<feature type="binding site" evidence="1">
    <location>
        <begin position="217"/>
        <end position="223"/>
    </location>
    <ligand>
        <name>ATP</name>
        <dbReference type="ChEBI" id="CHEBI:30616"/>
    </ligand>
</feature>
<feature type="binding site" evidence="1">
    <location>
        <position position="254"/>
    </location>
    <ligand>
        <name>ATP</name>
        <dbReference type="ChEBI" id="CHEBI:30616"/>
    </ligand>
</feature>
<dbReference type="InterPro" id="IPR026287">
    <property type="entry name" value="SoFic-like"/>
</dbReference>
<dbReference type="SUPFAM" id="SSF140931">
    <property type="entry name" value="Fic-like"/>
    <property type="match status" value="1"/>
</dbReference>
<dbReference type="InterPro" id="IPR003812">
    <property type="entry name" value="Fido"/>
</dbReference>
<organism evidence="5">
    <name type="scientific">Wolbachia endosymbiont of Polyergus mexicanus</name>
    <dbReference type="NCBI Taxonomy" id="3171167"/>
    <lineage>
        <taxon>Bacteria</taxon>
        <taxon>Pseudomonadati</taxon>
        <taxon>Pseudomonadota</taxon>
        <taxon>Alphaproteobacteria</taxon>
        <taxon>Rickettsiales</taxon>
        <taxon>Anaplasmataceae</taxon>
        <taxon>Wolbachieae</taxon>
        <taxon>Wolbachia</taxon>
    </lineage>
</organism>
<name>A0AAU7YIQ2_9RICK</name>
<proteinExistence type="predicted"/>
<dbReference type="PANTHER" id="PTHR13504">
    <property type="entry name" value="FIDO DOMAIN-CONTAINING PROTEIN DDB_G0283145"/>
    <property type="match status" value="1"/>
</dbReference>
<feature type="binding site" evidence="1">
    <location>
        <position position="79"/>
    </location>
    <ligand>
        <name>ATP</name>
        <dbReference type="ChEBI" id="CHEBI:30616"/>
    </ligand>
</feature>
<feature type="binding site" evidence="3">
    <location>
        <begin position="216"/>
        <end position="223"/>
    </location>
    <ligand>
        <name>ATP</name>
        <dbReference type="ChEBI" id="CHEBI:30616"/>
    </ligand>
</feature>
<keyword evidence="1" id="KW-0067">ATP-binding</keyword>
<protein>
    <submittedName>
        <fullName evidence="5">Fic family protein</fullName>
    </submittedName>
</protein>
<evidence type="ECO:0000256" key="2">
    <source>
        <dbReference type="PIRSR" id="PIRSR640198-1"/>
    </source>
</evidence>
<dbReference type="PIRSF" id="PIRSF038925">
    <property type="entry name" value="AMP-prot_trans"/>
    <property type="match status" value="1"/>
</dbReference>
<keyword evidence="1" id="KW-0547">Nucleotide-binding</keyword>
<dbReference type="InterPro" id="IPR025758">
    <property type="entry name" value="Fic/DOC_N"/>
</dbReference>
<dbReference type="InterPro" id="IPR040198">
    <property type="entry name" value="Fido_containing"/>
</dbReference>
<dbReference type="AlphaFoldDB" id="A0AAU7YIQ2"/>
<dbReference type="PROSITE" id="PS51459">
    <property type="entry name" value="FIDO"/>
    <property type="match status" value="1"/>
</dbReference>
<feature type="binding site" evidence="1">
    <location>
        <position position="212"/>
    </location>
    <ligand>
        <name>ATP</name>
        <dbReference type="ChEBI" id="CHEBI:30616"/>
    </ligand>
</feature>
<dbReference type="Pfam" id="PF02661">
    <property type="entry name" value="Fic"/>
    <property type="match status" value="1"/>
</dbReference>
<feature type="binding site" evidence="3">
    <location>
        <position position="263"/>
    </location>
    <ligand>
        <name>ATP</name>
        <dbReference type="ChEBI" id="CHEBI:30616"/>
    </ligand>
</feature>
<evidence type="ECO:0000259" key="4">
    <source>
        <dbReference type="PROSITE" id="PS51459"/>
    </source>
</evidence>
<dbReference type="EMBL" id="CP158586">
    <property type="protein sequence ID" value="XCA33376.1"/>
    <property type="molecule type" value="Genomic_DNA"/>
</dbReference>
<accession>A0AAU7YIQ2</accession>
<sequence>MYIKGSPSGKVVRAFAGYQAFIPSPLPPKFEWDNDLVNSLSRADHILGMLSREGAKLPNPHLLMRPFIVREAVLSSRIEGTQATLGEILAQEAGANVDRNPDDLQEVRNYISALDYGLKRLQSFPLSLQLVKEIHGKLMQGVRGSHATPGEFRRVQNWIGSPGCTIDTAKYVPPMPGELMGCLNSFEKFLHDRTLPSLIHIALCHYQFEAIHPFLDGNGRIGRLLITLLLIERKLLRSPLLYLSAFFEATRSEYYDQLYNISNRGTWHDWFSYFLNGVVLQSLDALSRAERINILIANWQTEVSSKTEGVASGIVRYLAVNPYFTIRKVVENLGVVFTTAQRAIVKLEDLGIVSQTSQGKRDRVFCATDILNILEEPTKITENFDSTL</sequence>
<dbReference type="GO" id="GO:0005524">
    <property type="term" value="F:ATP binding"/>
    <property type="evidence" value="ECO:0007669"/>
    <property type="project" value="UniProtKB-KW"/>
</dbReference>
<dbReference type="Pfam" id="PF13784">
    <property type="entry name" value="Fic_N"/>
    <property type="match status" value="1"/>
</dbReference>
<evidence type="ECO:0000313" key="5">
    <source>
        <dbReference type="EMBL" id="XCA33376.1"/>
    </source>
</evidence>
<dbReference type="PANTHER" id="PTHR13504:SF38">
    <property type="entry name" value="FIDO DOMAIN-CONTAINING PROTEIN"/>
    <property type="match status" value="1"/>
</dbReference>
<dbReference type="InterPro" id="IPR036597">
    <property type="entry name" value="Fido-like_dom_sf"/>
</dbReference>
<evidence type="ECO:0000256" key="1">
    <source>
        <dbReference type="PIRSR" id="PIRSR038925-1"/>
    </source>
</evidence>
<evidence type="ECO:0000256" key="3">
    <source>
        <dbReference type="PIRSR" id="PIRSR640198-2"/>
    </source>
</evidence>
<feature type="active site" evidence="2">
    <location>
        <position position="212"/>
    </location>
</feature>
<reference evidence="5" key="1">
    <citation type="submission" date="2024-06" db="EMBL/GenBank/DDBJ databases">
        <title>Genome assembly of the Polyergus mexicanus.</title>
        <authorList>
            <person name="Cash E."/>
            <person name="Tustsui N.D."/>
            <person name="Ward P."/>
            <person name="Nguyen O."/>
            <person name="Sahasrabudhe R."/>
            <person name="Fairbairn C.W."/>
            <person name="Seligmann W.E."/>
            <person name="Sacco S."/>
            <person name="Beraut E."/>
            <person name="Miller C."/>
            <person name="Toffelmier E."/>
            <person name="Shaffer H.B."/>
        </authorList>
    </citation>
    <scope>NUCLEOTIDE SEQUENCE</scope>
    <source>
        <strain evidence="5">NDT 795.1</strain>
    </source>
</reference>
<feature type="binding site" evidence="3">
    <location>
        <begin position="254"/>
        <end position="255"/>
    </location>
    <ligand>
        <name>ATP</name>
        <dbReference type="ChEBI" id="CHEBI:30616"/>
    </ligand>
</feature>
<dbReference type="Gene3D" id="1.10.3290.10">
    <property type="entry name" value="Fido-like domain"/>
    <property type="match status" value="1"/>
</dbReference>